<dbReference type="InterPro" id="IPR005814">
    <property type="entry name" value="Aminotrans_3"/>
</dbReference>
<protein>
    <submittedName>
        <fullName evidence="7">Adenosylmethionine-8-amino-7-oxononanoate aminotransferase</fullName>
        <ecNumber evidence="7">2.6.1.62</ecNumber>
    </submittedName>
</protein>
<dbReference type="STRING" id="104102.AtDm6_2802"/>
<evidence type="ECO:0000256" key="5">
    <source>
        <dbReference type="ARBA" id="ARBA00022898"/>
    </source>
</evidence>
<dbReference type="GO" id="GO:0030170">
    <property type="term" value="F:pyridoxal phosphate binding"/>
    <property type="evidence" value="ECO:0007669"/>
    <property type="project" value="InterPro"/>
</dbReference>
<dbReference type="Pfam" id="PF00202">
    <property type="entry name" value="Aminotran_3"/>
    <property type="match status" value="1"/>
</dbReference>
<dbReference type="InterPro" id="IPR015422">
    <property type="entry name" value="PyrdxlP-dep_Trfase_small"/>
</dbReference>
<dbReference type="PANTHER" id="PTHR43094">
    <property type="entry name" value="AMINOTRANSFERASE"/>
    <property type="match status" value="1"/>
</dbReference>
<dbReference type="Gene3D" id="3.40.640.10">
    <property type="entry name" value="Type I PLP-dependent aspartate aminotransferase-like (Major domain)"/>
    <property type="match status" value="1"/>
</dbReference>
<dbReference type="Gene3D" id="3.90.1150.10">
    <property type="entry name" value="Aspartate Aminotransferase, domain 1"/>
    <property type="match status" value="1"/>
</dbReference>
<comment type="caution">
    <text evidence="7">The sequence shown here is derived from an EMBL/GenBank/DDBJ whole genome shotgun (WGS) entry which is preliminary data.</text>
</comment>
<dbReference type="CDD" id="cd00610">
    <property type="entry name" value="OAT_like"/>
    <property type="match status" value="1"/>
</dbReference>
<sequence>MTPETLAALDRAHLIHPVSSWRDQEEYGPRILQSGQGAWLTDIEGNKLLDGFAGLWCVNVGYGQQKVVQAATEQMARLPYATGYFGFASESAITLASRLAVVTPGDLNRVFFSQGGSDAVDSALRFIRFYQHARGTPEKRHVIGLARGYHGSTYTGAGLTALAAFHRDADVPLAWQHHISSPDPYRHPEGPDAAPIIAASVADLRNKVTELGGPEHVAAFFCEPVQGSGGVAIPPKGWLTAMRNTCRELDILFVTDEVITGFGRTGPLFACEHEGVVPDMMTVAKGLTSGYAPMGAVFMSEGMYSTIRDATPPGIAVGHGMTYSAHPVSAAIGLAVLDLYQNGLLDNGVTSGNHLATRLAAMKDHPLVGDARSIGMLGAIELVTDKAAKTKPTASLGISKKLARIGYEKGVLFRAFGDDIIGLAPPLCLTLEETDILCDRIEIVLNVLLDDKDIAAAIA</sequence>
<evidence type="ECO:0000256" key="4">
    <source>
        <dbReference type="ARBA" id="ARBA00022679"/>
    </source>
</evidence>
<dbReference type="Proteomes" id="UP000029448">
    <property type="component" value="Unassembled WGS sequence"/>
</dbReference>
<dbReference type="PROSITE" id="PS00600">
    <property type="entry name" value="AA_TRANSFER_CLASS_3"/>
    <property type="match status" value="1"/>
</dbReference>
<dbReference type="GeneID" id="89479100"/>
<dbReference type="PANTHER" id="PTHR43094:SF1">
    <property type="entry name" value="AMINOTRANSFERASE CLASS-III"/>
    <property type="match status" value="1"/>
</dbReference>
<dbReference type="EC" id="2.6.1.62" evidence="7"/>
<dbReference type="RefSeq" id="WP_035381645.1">
    <property type="nucleotide sequence ID" value="NZ_JACAOJ010000044.1"/>
</dbReference>
<comment type="cofactor">
    <cofactor evidence="1">
        <name>pyridoxal 5'-phosphate</name>
        <dbReference type="ChEBI" id="CHEBI:597326"/>
    </cofactor>
</comment>
<evidence type="ECO:0000256" key="6">
    <source>
        <dbReference type="RuleBase" id="RU003560"/>
    </source>
</evidence>
<dbReference type="PATRIC" id="fig|104102.7.peg.2768"/>
<keyword evidence="4 7" id="KW-0808">Transferase</keyword>
<keyword evidence="5 6" id="KW-0663">Pyridoxal phosphate</keyword>
<dbReference type="GO" id="GO:0004015">
    <property type="term" value="F:adenosylmethionine-8-amino-7-oxononanoate transaminase activity"/>
    <property type="evidence" value="ECO:0007669"/>
    <property type="project" value="UniProtKB-EC"/>
</dbReference>
<dbReference type="InterPro" id="IPR015424">
    <property type="entry name" value="PyrdxlP-dep_Trfase"/>
</dbReference>
<comment type="similarity">
    <text evidence="2 6">Belongs to the class-III pyridoxal-phosphate-dependent aminotransferase family.</text>
</comment>
<dbReference type="FunFam" id="3.40.640.10:FF:000014">
    <property type="entry name" value="Adenosylmethionine-8-amino-7-oxononanoate aminotransferase, probable"/>
    <property type="match status" value="1"/>
</dbReference>
<evidence type="ECO:0000256" key="1">
    <source>
        <dbReference type="ARBA" id="ARBA00001933"/>
    </source>
</evidence>
<proteinExistence type="inferred from homology"/>
<keyword evidence="8" id="KW-1185">Reference proteome</keyword>
<organism evidence="7 8">
    <name type="scientific">Acetobacter tropicalis</name>
    <dbReference type="NCBI Taxonomy" id="104102"/>
    <lineage>
        <taxon>Bacteria</taxon>
        <taxon>Pseudomonadati</taxon>
        <taxon>Pseudomonadota</taxon>
        <taxon>Alphaproteobacteria</taxon>
        <taxon>Acetobacterales</taxon>
        <taxon>Acetobacteraceae</taxon>
        <taxon>Acetobacter</taxon>
    </lineage>
</organism>
<evidence type="ECO:0000313" key="8">
    <source>
        <dbReference type="Proteomes" id="UP000029448"/>
    </source>
</evidence>
<dbReference type="SUPFAM" id="SSF53383">
    <property type="entry name" value="PLP-dependent transferases"/>
    <property type="match status" value="1"/>
</dbReference>
<evidence type="ECO:0000256" key="2">
    <source>
        <dbReference type="ARBA" id="ARBA00008954"/>
    </source>
</evidence>
<dbReference type="InterPro" id="IPR049704">
    <property type="entry name" value="Aminotrans_3_PPA_site"/>
</dbReference>
<evidence type="ECO:0000313" key="7">
    <source>
        <dbReference type="EMBL" id="KGB21494.1"/>
    </source>
</evidence>
<dbReference type="PIRSF" id="PIRSF000521">
    <property type="entry name" value="Transaminase_4ab_Lys_Orn"/>
    <property type="match status" value="1"/>
</dbReference>
<accession>A0A094YLH3</accession>
<gene>
    <name evidence="7" type="ORF">AtDm6_2802</name>
</gene>
<evidence type="ECO:0000256" key="3">
    <source>
        <dbReference type="ARBA" id="ARBA00022576"/>
    </source>
</evidence>
<dbReference type="InterPro" id="IPR015421">
    <property type="entry name" value="PyrdxlP-dep_Trfase_major"/>
</dbReference>
<name>A0A094YLH3_9PROT</name>
<keyword evidence="3 7" id="KW-0032">Aminotransferase</keyword>
<dbReference type="AlphaFoldDB" id="A0A094YLH3"/>
<dbReference type="EMBL" id="JOKM01000099">
    <property type="protein sequence ID" value="KGB21494.1"/>
    <property type="molecule type" value="Genomic_DNA"/>
</dbReference>
<reference evidence="7 8" key="1">
    <citation type="submission" date="2014-06" db="EMBL/GenBank/DDBJ databases">
        <title>Functional and comparative genomic analyses of the Drosophila gut microbiota identify candidate symbiosis factors.</title>
        <authorList>
            <person name="Newell P.D."/>
            <person name="Chaston J.M."/>
            <person name="Douglas A.E."/>
        </authorList>
    </citation>
    <scope>NUCLEOTIDE SEQUENCE [LARGE SCALE GENOMIC DNA]</scope>
    <source>
        <strain evidence="7 8">DmCS_006</strain>
    </source>
</reference>